<dbReference type="Proteomes" id="UP000775213">
    <property type="component" value="Unassembled WGS sequence"/>
</dbReference>
<dbReference type="Pfam" id="PF00931">
    <property type="entry name" value="NB-ARC"/>
    <property type="match status" value="1"/>
</dbReference>
<protein>
    <recommendedName>
        <fullName evidence="1">NB-ARC domain-containing protein</fullName>
    </recommendedName>
</protein>
<reference evidence="2 3" key="1">
    <citation type="journal article" date="2021" name="Hortic Res">
        <title>Chromosome-scale assembly of the Dendrobium chrysotoxum genome enhances the understanding of orchid evolution.</title>
        <authorList>
            <person name="Zhang Y."/>
            <person name="Zhang G.Q."/>
            <person name="Zhang D."/>
            <person name="Liu X.D."/>
            <person name="Xu X.Y."/>
            <person name="Sun W.H."/>
            <person name="Yu X."/>
            <person name="Zhu X."/>
            <person name="Wang Z.W."/>
            <person name="Zhao X."/>
            <person name="Zhong W.Y."/>
            <person name="Chen H."/>
            <person name="Yin W.L."/>
            <person name="Huang T."/>
            <person name="Niu S.C."/>
            <person name="Liu Z.J."/>
        </authorList>
    </citation>
    <scope>NUCLEOTIDE SEQUENCE [LARGE SCALE GENOMIC DNA]</scope>
    <source>
        <strain evidence="2">Lindl</strain>
    </source>
</reference>
<evidence type="ECO:0000259" key="1">
    <source>
        <dbReference type="Pfam" id="PF00931"/>
    </source>
</evidence>
<evidence type="ECO:0000313" key="2">
    <source>
        <dbReference type="EMBL" id="KAH0449212.1"/>
    </source>
</evidence>
<keyword evidence="3" id="KW-1185">Reference proteome</keyword>
<feature type="domain" description="NB-ARC" evidence="1">
    <location>
        <begin position="36"/>
        <end position="64"/>
    </location>
</feature>
<accession>A0AAV7G0N0</accession>
<proteinExistence type="predicted"/>
<gene>
    <name evidence="2" type="ORF">IEQ34_023012</name>
</gene>
<dbReference type="GO" id="GO:0043531">
    <property type="term" value="F:ADP binding"/>
    <property type="evidence" value="ECO:0007669"/>
    <property type="project" value="InterPro"/>
</dbReference>
<evidence type="ECO:0000313" key="3">
    <source>
        <dbReference type="Proteomes" id="UP000775213"/>
    </source>
</evidence>
<dbReference type="Gene3D" id="3.40.50.300">
    <property type="entry name" value="P-loop containing nucleotide triphosphate hydrolases"/>
    <property type="match status" value="1"/>
</dbReference>
<dbReference type="InterPro" id="IPR027417">
    <property type="entry name" value="P-loop_NTPase"/>
</dbReference>
<dbReference type="SUPFAM" id="SSF52540">
    <property type="entry name" value="P-loop containing nucleoside triphosphate hydrolases"/>
    <property type="match status" value="1"/>
</dbReference>
<organism evidence="2 3">
    <name type="scientific">Dendrobium chrysotoxum</name>
    <name type="common">Orchid</name>
    <dbReference type="NCBI Taxonomy" id="161865"/>
    <lineage>
        <taxon>Eukaryota</taxon>
        <taxon>Viridiplantae</taxon>
        <taxon>Streptophyta</taxon>
        <taxon>Embryophyta</taxon>
        <taxon>Tracheophyta</taxon>
        <taxon>Spermatophyta</taxon>
        <taxon>Magnoliopsida</taxon>
        <taxon>Liliopsida</taxon>
        <taxon>Asparagales</taxon>
        <taxon>Orchidaceae</taxon>
        <taxon>Epidendroideae</taxon>
        <taxon>Malaxideae</taxon>
        <taxon>Dendrobiinae</taxon>
        <taxon>Dendrobium</taxon>
    </lineage>
</organism>
<dbReference type="InterPro" id="IPR002182">
    <property type="entry name" value="NB-ARC"/>
</dbReference>
<dbReference type="AlphaFoldDB" id="A0AAV7G0N0"/>
<sequence>MIQLECGLHLDFAMQWLRKQSNEELHVLINGTNLYRNISLLSIVGHGGMGKTTLLQHVYEDEMTKKLDLKM</sequence>
<dbReference type="EMBL" id="JAGFBR010000019">
    <property type="protein sequence ID" value="KAH0449212.1"/>
    <property type="molecule type" value="Genomic_DNA"/>
</dbReference>
<comment type="caution">
    <text evidence="2">The sequence shown here is derived from an EMBL/GenBank/DDBJ whole genome shotgun (WGS) entry which is preliminary data.</text>
</comment>
<name>A0AAV7G0N0_DENCH</name>